<accession>A0A397TIY3</accession>
<feature type="chain" id="PRO_5017255879" evidence="2">
    <location>
        <begin position="21"/>
        <end position="144"/>
    </location>
</feature>
<name>A0A397TIY3_9GLOM</name>
<keyword evidence="2" id="KW-0732">Signal</keyword>
<dbReference type="AlphaFoldDB" id="A0A397TIY3"/>
<feature type="transmembrane region" description="Helical" evidence="1">
    <location>
        <begin position="93"/>
        <end position="111"/>
    </location>
</feature>
<feature type="signal peptide" evidence="2">
    <location>
        <begin position="1"/>
        <end position="20"/>
    </location>
</feature>
<sequence length="144" mass="15558">MWSIKIILILFVSIITEYECIPIQHNDFPIVSAFPTKAPIASQVSSIKQSDECNLNNLNIIMISVSLVIILAILFGAYIAITSPTSQTNITPIIIAVSFGVSVIGYLFGIYSEKRNFDSTIVAAAIGGITTVCATLIAVKYKKS</sequence>
<keyword evidence="1" id="KW-0472">Membrane</keyword>
<evidence type="ECO:0000256" key="1">
    <source>
        <dbReference type="SAM" id="Phobius"/>
    </source>
</evidence>
<dbReference type="EMBL" id="QKYT01000044">
    <property type="protein sequence ID" value="RIA96445.1"/>
    <property type="molecule type" value="Genomic_DNA"/>
</dbReference>
<keyword evidence="4" id="KW-1185">Reference proteome</keyword>
<protein>
    <submittedName>
        <fullName evidence="3">Uncharacterized protein</fullName>
    </submittedName>
</protein>
<evidence type="ECO:0000256" key="2">
    <source>
        <dbReference type="SAM" id="SignalP"/>
    </source>
</evidence>
<gene>
    <name evidence="3" type="ORF">C1645_381103</name>
</gene>
<dbReference type="Proteomes" id="UP000265703">
    <property type="component" value="Unassembled WGS sequence"/>
</dbReference>
<keyword evidence="1" id="KW-1133">Transmembrane helix</keyword>
<proteinExistence type="predicted"/>
<organism evidence="3 4">
    <name type="scientific">Glomus cerebriforme</name>
    <dbReference type="NCBI Taxonomy" id="658196"/>
    <lineage>
        <taxon>Eukaryota</taxon>
        <taxon>Fungi</taxon>
        <taxon>Fungi incertae sedis</taxon>
        <taxon>Mucoromycota</taxon>
        <taxon>Glomeromycotina</taxon>
        <taxon>Glomeromycetes</taxon>
        <taxon>Glomerales</taxon>
        <taxon>Glomeraceae</taxon>
        <taxon>Glomus</taxon>
    </lineage>
</organism>
<reference evidence="3 4" key="1">
    <citation type="submission" date="2018-06" db="EMBL/GenBank/DDBJ databases">
        <title>Comparative genomics reveals the genomic features of Rhizophagus irregularis, R. cerebriforme, R. diaphanum and Gigaspora rosea, and their symbiotic lifestyle signature.</title>
        <authorList>
            <person name="Morin E."/>
            <person name="San Clemente H."/>
            <person name="Chen E.C.H."/>
            <person name="De La Providencia I."/>
            <person name="Hainaut M."/>
            <person name="Kuo A."/>
            <person name="Kohler A."/>
            <person name="Murat C."/>
            <person name="Tang N."/>
            <person name="Roy S."/>
            <person name="Loubradou J."/>
            <person name="Henrissat B."/>
            <person name="Grigoriev I.V."/>
            <person name="Corradi N."/>
            <person name="Roux C."/>
            <person name="Martin F.M."/>
        </authorList>
    </citation>
    <scope>NUCLEOTIDE SEQUENCE [LARGE SCALE GENOMIC DNA]</scope>
    <source>
        <strain evidence="3 4">DAOM 227022</strain>
    </source>
</reference>
<keyword evidence="1" id="KW-0812">Transmembrane</keyword>
<feature type="transmembrane region" description="Helical" evidence="1">
    <location>
        <begin position="60"/>
        <end position="81"/>
    </location>
</feature>
<comment type="caution">
    <text evidence="3">The sequence shown here is derived from an EMBL/GenBank/DDBJ whole genome shotgun (WGS) entry which is preliminary data.</text>
</comment>
<feature type="transmembrane region" description="Helical" evidence="1">
    <location>
        <begin position="117"/>
        <end position="139"/>
    </location>
</feature>
<evidence type="ECO:0000313" key="4">
    <source>
        <dbReference type="Proteomes" id="UP000265703"/>
    </source>
</evidence>
<evidence type="ECO:0000313" key="3">
    <source>
        <dbReference type="EMBL" id="RIA96445.1"/>
    </source>
</evidence>